<accession>A0ACB6QHX5</accession>
<organism evidence="1 2">
    <name type="scientific">Lindgomyces ingoldianus</name>
    <dbReference type="NCBI Taxonomy" id="673940"/>
    <lineage>
        <taxon>Eukaryota</taxon>
        <taxon>Fungi</taxon>
        <taxon>Dikarya</taxon>
        <taxon>Ascomycota</taxon>
        <taxon>Pezizomycotina</taxon>
        <taxon>Dothideomycetes</taxon>
        <taxon>Pleosporomycetidae</taxon>
        <taxon>Pleosporales</taxon>
        <taxon>Lindgomycetaceae</taxon>
        <taxon>Lindgomyces</taxon>
    </lineage>
</organism>
<sequence>SNPEREPPIIVTASSPPEGPTNPAAFIFIYGLGDDGVGLENVPGQFRSVSKLSHLSWILPNALENHETIQTAWYIPTALSSYPSSCLELEDEGDDAGMKSSIAYLVSLIDDLVAKRVPEKSVVLGGFS</sequence>
<dbReference type="Proteomes" id="UP000799755">
    <property type="component" value="Unassembled WGS sequence"/>
</dbReference>
<keyword evidence="2" id="KW-1185">Reference proteome</keyword>
<proteinExistence type="predicted"/>
<feature type="non-terminal residue" evidence="1">
    <location>
        <position position="1"/>
    </location>
</feature>
<name>A0ACB6QHX5_9PLEO</name>
<gene>
    <name evidence="1" type="ORF">BDR25DRAFT_377005</name>
</gene>
<comment type="caution">
    <text evidence="1">The sequence shown here is derived from an EMBL/GenBank/DDBJ whole genome shotgun (WGS) entry which is preliminary data.</text>
</comment>
<protein>
    <submittedName>
        <fullName evidence="1">Uncharacterized protein</fullName>
    </submittedName>
</protein>
<evidence type="ECO:0000313" key="1">
    <source>
        <dbReference type="EMBL" id="KAF2466487.1"/>
    </source>
</evidence>
<dbReference type="EMBL" id="MU003524">
    <property type="protein sequence ID" value="KAF2466487.1"/>
    <property type="molecule type" value="Genomic_DNA"/>
</dbReference>
<evidence type="ECO:0000313" key="2">
    <source>
        <dbReference type="Proteomes" id="UP000799755"/>
    </source>
</evidence>
<reference evidence="1" key="1">
    <citation type="journal article" date="2020" name="Stud. Mycol.">
        <title>101 Dothideomycetes genomes: a test case for predicting lifestyles and emergence of pathogens.</title>
        <authorList>
            <person name="Haridas S."/>
            <person name="Albert R."/>
            <person name="Binder M."/>
            <person name="Bloem J."/>
            <person name="Labutti K."/>
            <person name="Salamov A."/>
            <person name="Andreopoulos B."/>
            <person name="Baker S."/>
            <person name="Barry K."/>
            <person name="Bills G."/>
            <person name="Bluhm B."/>
            <person name="Cannon C."/>
            <person name="Castanera R."/>
            <person name="Culley D."/>
            <person name="Daum C."/>
            <person name="Ezra D."/>
            <person name="Gonzalez J."/>
            <person name="Henrissat B."/>
            <person name="Kuo A."/>
            <person name="Liang C."/>
            <person name="Lipzen A."/>
            <person name="Lutzoni F."/>
            <person name="Magnuson J."/>
            <person name="Mondo S."/>
            <person name="Nolan M."/>
            <person name="Ohm R."/>
            <person name="Pangilinan J."/>
            <person name="Park H.-J."/>
            <person name="Ramirez L."/>
            <person name="Alfaro M."/>
            <person name="Sun H."/>
            <person name="Tritt A."/>
            <person name="Yoshinaga Y."/>
            <person name="Zwiers L.-H."/>
            <person name="Turgeon B."/>
            <person name="Goodwin S."/>
            <person name="Spatafora J."/>
            <person name="Crous P."/>
            <person name="Grigoriev I."/>
        </authorList>
    </citation>
    <scope>NUCLEOTIDE SEQUENCE</scope>
    <source>
        <strain evidence="1">ATCC 200398</strain>
    </source>
</reference>